<name>A0A521BS82_9BACL</name>
<gene>
    <name evidence="2" type="ORF">SAMN06264849_102363</name>
</gene>
<organism evidence="2 3">
    <name type="scientific">Melghirimyces algeriensis</name>
    <dbReference type="NCBI Taxonomy" id="910412"/>
    <lineage>
        <taxon>Bacteria</taxon>
        <taxon>Bacillati</taxon>
        <taxon>Bacillota</taxon>
        <taxon>Bacilli</taxon>
        <taxon>Bacillales</taxon>
        <taxon>Thermoactinomycetaceae</taxon>
        <taxon>Melghirimyces</taxon>
    </lineage>
</organism>
<dbReference type="SUPFAM" id="SSF52499">
    <property type="entry name" value="Isochorismatase-like hydrolases"/>
    <property type="match status" value="1"/>
</dbReference>
<evidence type="ECO:0000313" key="3">
    <source>
        <dbReference type="Proteomes" id="UP000315636"/>
    </source>
</evidence>
<evidence type="ECO:0000259" key="1">
    <source>
        <dbReference type="Pfam" id="PF00857"/>
    </source>
</evidence>
<reference evidence="2 3" key="1">
    <citation type="submission" date="2017-05" db="EMBL/GenBank/DDBJ databases">
        <authorList>
            <person name="Varghese N."/>
            <person name="Submissions S."/>
        </authorList>
    </citation>
    <scope>NUCLEOTIDE SEQUENCE [LARGE SCALE GENOMIC DNA]</scope>
    <source>
        <strain evidence="2 3">DSM 45474</strain>
    </source>
</reference>
<dbReference type="GO" id="GO:0019365">
    <property type="term" value="P:pyridine nucleotide salvage"/>
    <property type="evidence" value="ECO:0007669"/>
    <property type="project" value="InterPro"/>
</dbReference>
<keyword evidence="3" id="KW-1185">Reference proteome</keyword>
<dbReference type="Proteomes" id="UP000315636">
    <property type="component" value="Unassembled WGS sequence"/>
</dbReference>
<dbReference type="InterPro" id="IPR044717">
    <property type="entry name" value="NIC1"/>
</dbReference>
<dbReference type="RefSeq" id="WP_142504643.1">
    <property type="nucleotide sequence ID" value="NZ_FXTI01000002.1"/>
</dbReference>
<dbReference type="Pfam" id="PF00857">
    <property type="entry name" value="Isochorismatase"/>
    <property type="match status" value="1"/>
</dbReference>
<accession>A0A521BS82</accession>
<dbReference type="PANTHER" id="PTHR47297">
    <property type="match status" value="1"/>
</dbReference>
<protein>
    <submittedName>
        <fullName evidence="2">Nicotinamidase-related amidase</fullName>
    </submittedName>
</protein>
<dbReference type="EMBL" id="FXTI01000002">
    <property type="protein sequence ID" value="SMO50036.1"/>
    <property type="molecule type" value="Genomic_DNA"/>
</dbReference>
<dbReference type="InterPro" id="IPR036380">
    <property type="entry name" value="Isochorismatase-like_sf"/>
</dbReference>
<dbReference type="GO" id="GO:0008936">
    <property type="term" value="F:nicotinamidase activity"/>
    <property type="evidence" value="ECO:0007669"/>
    <property type="project" value="InterPro"/>
</dbReference>
<dbReference type="Gene3D" id="3.40.50.850">
    <property type="entry name" value="Isochorismatase-like"/>
    <property type="match status" value="1"/>
</dbReference>
<dbReference type="PANTHER" id="PTHR47297:SF2">
    <property type="entry name" value="OS02G0606800 PROTEIN"/>
    <property type="match status" value="1"/>
</dbReference>
<sequence>MENRNDFLNYMEEQIAALPCESVSELVKQAEGTDRLYLVFVDILKGFCQEGPLSSKRVAEMIQPVRQLAQALVDKGLSGENLVFLQDDHSSDAVEFSSFPPHCVKGTSEAETVEALKPFRNMSGVQVFRKNATNALFSRNEKGVRFFEFLENRFQEGPSTFVITGDCTDLCIYQNAMGIRLLANELNADVRVVVSAEHTRTYDTPVEVAKKLEIPAHDGDLMDLVFLYHMKLNGIEVVKTITEK</sequence>
<dbReference type="InterPro" id="IPR000868">
    <property type="entry name" value="Isochorismatase-like_dom"/>
</dbReference>
<evidence type="ECO:0000313" key="2">
    <source>
        <dbReference type="EMBL" id="SMO50036.1"/>
    </source>
</evidence>
<dbReference type="OrthoDB" id="4305745at2"/>
<dbReference type="AlphaFoldDB" id="A0A521BS82"/>
<feature type="domain" description="Isochorismatase-like" evidence="1">
    <location>
        <begin position="38"/>
        <end position="178"/>
    </location>
</feature>
<dbReference type="CDD" id="cd00431">
    <property type="entry name" value="cysteine_hydrolases"/>
    <property type="match status" value="1"/>
</dbReference>
<proteinExistence type="predicted"/>